<gene>
    <name evidence="2" type="ORF">V8J38_05390</name>
</gene>
<dbReference type="PANTHER" id="PTHR34980">
    <property type="entry name" value="INNER MEMBRANE PROTEIN-RELATED-RELATED"/>
    <property type="match status" value="1"/>
</dbReference>
<reference evidence="2 3" key="1">
    <citation type="submission" date="2024-02" db="EMBL/GenBank/DDBJ databases">
        <title>Distribution and functional of Brevundimonas-related endobacteria within Verticillium dahliae.</title>
        <authorList>
            <person name="Zeng H."/>
        </authorList>
    </citation>
    <scope>NUCLEOTIDE SEQUENCE [LARGE SCALE GENOMIC DNA]</scope>
    <source>
        <strain evidence="2 3">TRM 44200</strain>
    </source>
</reference>
<feature type="transmembrane region" description="Helical" evidence="1">
    <location>
        <begin position="78"/>
        <end position="98"/>
    </location>
</feature>
<dbReference type="RefSeq" id="WP_338578195.1">
    <property type="nucleotide sequence ID" value="NZ_CP146369.1"/>
</dbReference>
<sequence>MTDFSGRDRRGRFWPYALVVLALAYVGMAAVMIPLMAGVFAEATAYAAANPDQATVVSGPGYYSVQIHDPEAIAMPDFGLVFTAVGIAAALTVILLAAAVTRRLHDTGRAGWWGLPPVVFLTTGLLLFPRMMDQMMQSEAEAPSMGLFFLLFANNLIYIICLLGLIILLVLDGTKGPNRYGPPSD</sequence>
<feature type="transmembrane region" description="Helical" evidence="1">
    <location>
        <begin position="110"/>
        <end position="128"/>
    </location>
</feature>
<evidence type="ECO:0000313" key="3">
    <source>
        <dbReference type="Proteomes" id="UP001363460"/>
    </source>
</evidence>
<accession>A0ABZ2IE58</accession>
<organism evidence="2 3">
    <name type="scientific">Brevundimonas olei</name>
    <dbReference type="NCBI Taxonomy" id="657642"/>
    <lineage>
        <taxon>Bacteria</taxon>
        <taxon>Pseudomonadati</taxon>
        <taxon>Pseudomonadota</taxon>
        <taxon>Alphaproteobacteria</taxon>
        <taxon>Caulobacterales</taxon>
        <taxon>Caulobacteraceae</taxon>
        <taxon>Brevundimonas</taxon>
    </lineage>
</organism>
<evidence type="ECO:0000313" key="2">
    <source>
        <dbReference type="EMBL" id="WWT55877.1"/>
    </source>
</evidence>
<keyword evidence="1" id="KW-0472">Membrane</keyword>
<keyword evidence="1" id="KW-0812">Transmembrane</keyword>
<dbReference type="Proteomes" id="UP001363460">
    <property type="component" value="Chromosome"/>
</dbReference>
<protein>
    <submittedName>
        <fullName evidence="2">DUF805 domain-containing protein</fullName>
    </submittedName>
</protein>
<dbReference type="PANTHER" id="PTHR34980:SF3">
    <property type="entry name" value="BLR8105 PROTEIN"/>
    <property type="match status" value="1"/>
</dbReference>
<dbReference type="Pfam" id="PF05656">
    <property type="entry name" value="DUF805"/>
    <property type="match status" value="1"/>
</dbReference>
<keyword evidence="3" id="KW-1185">Reference proteome</keyword>
<dbReference type="EMBL" id="CP146369">
    <property type="protein sequence ID" value="WWT55877.1"/>
    <property type="molecule type" value="Genomic_DNA"/>
</dbReference>
<name>A0ABZ2IE58_9CAUL</name>
<evidence type="ECO:0000256" key="1">
    <source>
        <dbReference type="SAM" id="Phobius"/>
    </source>
</evidence>
<dbReference type="InterPro" id="IPR008523">
    <property type="entry name" value="DUF805"/>
</dbReference>
<proteinExistence type="predicted"/>
<keyword evidence="1" id="KW-1133">Transmembrane helix</keyword>
<feature type="transmembrane region" description="Helical" evidence="1">
    <location>
        <begin position="16"/>
        <end position="41"/>
    </location>
</feature>
<feature type="transmembrane region" description="Helical" evidence="1">
    <location>
        <begin position="148"/>
        <end position="171"/>
    </location>
</feature>